<dbReference type="Pfam" id="PF00188">
    <property type="entry name" value="CAP"/>
    <property type="match status" value="1"/>
</dbReference>
<dbReference type="PANTHER" id="PTHR31157:SF1">
    <property type="entry name" value="SCP DOMAIN-CONTAINING PROTEIN"/>
    <property type="match status" value="1"/>
</dbReference>
<dbReference type="InterPro" id="IPR014044">
    <property type="entry name" value="CAP_dom"/>
</dbReference>
<dbReference type="Proteomes" id="UP001151081">
    <property type="component" value="Unassembled WGS sequence"/>
</dbReference>
<gene>
    <name evidence="2" type="ORF">KEG57_23245</name>
</gene>
<dbReference type="RefSeq" id="WP_272423059.1">
    <property type="nucleotide sequence ID" value="NZ_JAGTJJ010000014.1"/>
</dbReference>
<dbReference type="AlphaFoldDB" id="A0A9X3X487"/>
<dbReference type="EMBL" id="JAGTJJ010000014">
    <property type="protein sequence ID" value="MDC3983444.1"/>
    <property type="molecule type" value="Genomic_DNA"/>
</dbReference>
<evidence type="ECO:0000259" key="1">
    <source>
        <dbReference type="Pfam" id="PF00188"/>
    </source>
</evidence>
<dbReference type="CDD" id="cd05379">
    <property type="entry name" value="CAP_bacterial"/>
    <property type="match status" value="1"/>
</dbReference>
<dbReference type="InterPro" id="IPR035940">
    <property type="entry name" value="CAP_sf"/>
</dbReference>
<evidence type="ECO:0000313" key="3">
    <source>
        <dbReference type="Proteomes" id="UP001151081"/>
    </source>
</evidence>
<dbReference type="Gene3D" id="3.40.33.10">
    <property type="entry name" value="CAP"/>
    <property type="match status" value="1"/>
</dbReference>
<dbReference type="SUPFAM" id="SSF55797">
    <property type="entry name" value="PR-1-like"/>
    <property type="match status" value="1"/>
</dbReference>
<comment type="caution">
    <text evidence="2">The sequence shown here is derived from an EMBL/GenBank/DDBJ whole genome shotgun (WGS) entry which is preliminary data.</text>
</comment>
<name>A0A9X3X487_9BACT</name>
<proteinExistence type="predicted"/>
<reference evidence="2 3" key="1">
    <citation type="submission" date="2021-04" db="EMBL/GenBank/DDBJ databases">
        <title>Genome analysis of Polyangium sp.</title>
        <authorList>
            <person name="Li Y."/>
            <person name="Wang J."/>
        </authorList>
    </citation>
    <scope>NUCLEOTIDE SEQUENCE [LARGE SCALE GENOMIC DNA]</scope>
    <source>
        <strain evidence="2 3">SDU14</strain>
    </source>
</reference>
<organism evidence="2 3">
    <name type="scientific">Polyangium jinanense</name>
    <dbReference type="NCBI Taxonomy" id="2829994"/>
    <lineage>
        <taxon>Bacteria</taxon>
        <taxon>Pseudomonadati</taxon>
        <taxon>Myxococcota</taxon>
        <taxon>Polyangia</taxon>
        <taxon>Polyangiales</taxon>
        <taxon>Polyangiaceae</taxon>
        <taxon>Polyangium</taxon>
    </lineage>
</organism>
<protein>
    <submittedName>
        <fullName evidence="2">CAP domain-containing protein</fullName>
    </submittedName>
</protein>
<accession>A0A9X3X487</accession>
<dbReference type="PANTHER" id="PTHR31157">
    <property type="entry name" value="SCP DOMAIN-CONTAINING PROTEIN"/>
    <property type="match status" value="1"/>
</dbReference>
<keyword evidence="3" id="KW-1185">Reference proteome</keyword>
<feature type="domain" description="SCP" evidence="1">
    <location>
        <begin position="18"/>
        <end position="128"/>
    </location>
</feature>
<sequence>MSQANPLDAVESELVVKLNEMRTTAGVPVLKVCATLNESASAHSDDMRDKGYLKDVGLDGSTSVTRACEAGFSVACDGTVGMAELLAKGYAGAAQTLEQWATDTTTQPVLVNGDFSTLGVGRSMGGEAPIWTLDLAAAQDPSCGDL</sequence>
<evidence type="ECO:0000313" key="2">
    <source>
        <dbReference type="EMBL" id="MDC3983444.1"/>
    </source>
</evidence>